<dbReference type="Proteomes" id="UP000095283">
    <property type="component" value="Unplaced"/>
</dbReference>
<reference evidence="3" key="1">
    <citation type="submission" date="2016-11" db="UniProtKB">
        <authorList>
            <consortium name="WormBaseParasite"/>
        </authorList>
    </citation>
    <scope>IDENTIFICATION</scope>
</reference>
<keyword evidence="2" id="KW-1185">Reference proteome</keyword>
<accession>A0A1I7WQI5</accession>
<feature type="transmembrane region" description="Helical" evidence="1">
    <location>
        <begin position="6"/>
        <end position="29"/>
    </location>
</feature>
<evidence type="ECO:0000313" key="3">
    <source>
        <dbReference type="WBParaSite" id="Hba_07402"/>
    </source>
</evidence>
<organism evidence="2 3">
    <name type="scientific">Heterorhabditis bacteriophora</name>
    <name type="common">Entomopathogenic nematode worm</name>
    <dbReference type="NCBI Taxonomy" id="37862"/>
    <lineage>
        <taxon>Eukaryota</taxon>
        <taxon>Metazoa</taxon>
        <taxon>Ecdysozoa</taxon>
        <taxon>Nematoda</taxon>
        <taxon>Chromadorea</taxon>
        <taxon>Rhabditida</taxon>
        <taxon>Rhabditina</taxon>
        <taxon>Rhabditomorpha</taxon>
        <taxon>Strongyloidea</taxon>
        <taxon>Heterorhabditidae</taxon>
        <taxon>Heterorhabditis</taxon>
    </lineage>
</organism>
<keyword evidence="1" id="KW-0812">Transmembrane</keyword>
<proteinExistence type="predicted"/>
<keyword evidence="1" id="KW-0472">Membrane</keyword>
<evidence type="ECO:0000256" key="1">
    <source>
        <dbReference type="SAM" id="Phobius"/>
    </source>
</evidence>
<keyword evidence="1" id="KW-1133">Transmembrane helix</keyword>
<protein>
    <submittedName>
        <fullName evidence="3">G_PROTEIN_RECEP_F1_2 domain-containing protein</fullName>
    </submittedName>
</protein>
<evidence type="ECO:0000313" key="2">
    <source>
        <dbReference type="Proteomes" id="UP000095283"/>
    </source>
</evidence>
<dbReference type="AlphaFoldDB" id="A0A1I7WQI5"/>
<dbReference type="WBParaSite" id="Hba_07402">
    <property type="protein sequence ID" value="Hba_07402"/>
    <property type="gene ID" value="Hba_07402"/>
</dbReference>
<name>A0A1I7WQI5_HETBA</name>
<sequence length="39" mass="4674">MYNICMNFHVWCYASAYCKLFPILVYYVVSRKAGFINFP</sequence>